<accession>A0AAW0DN68</accession>
<evidence type="ECO:0000256" key="1">
    <source>
        <dbReference type="SAM" id="MobiDB-lite"/>
    </source>
</evidence>
<dbReference type="EMBL" id="JAWWNJ010000007">
    <property type="protein sequence ID" value="KAK7052583.1"/>
    <property type="molecule type" value="Genomic_DNA"/>
</dbReference>
<sequence length="556" mass="61321">MHHPNTAKLGGHEISRCTTTPATRGRPRKNQLPTSTPSFARPHQTISINFNQDAIMGPLDSACPEITPDFVSHCFEGLKYNPQYAHPLITKTSIRSGVRSAAYQLDVLPPQSRVLGYCSVAYAALSSFHASVLGDGPRPYSFLDQDFFSSSSELLSCGIRRVATYRALRSKALKIAWEAGIILVPSNENAASCYLLDLMEQSDFGSAGRPWANAYLAHVRALVPGWRATSSYTTADANEWGNFLMAEGLVSARSRTVVIVTPHDQLLLSGSEPQSLEALLTSLEHSANDSSLTFLWASTRPYFLHVTNLSRDLYDTVNVARLCPLSEVAVLNFLDSLSKLHTILCLLLDRIDIVITVPGTTPSTVHDESSIDTVARATAYSLCFGFAGLALPFFREVQYRETNDVTSQSERTRERLKALRKQVYGMAVLGGKALAKGIRYLPKIHYTPVHWATVRMCAEFVADEAGEVSPDGLSAELVRDLETFADELKLLGYSLEAASTPQTLALIERLESYVNQAVVAMFLPVEDTAWMSMQQDADLILPWTEFFSDEPINTRI</sequence>
<proteinExistence type="predicted"/>
<gene>
    <name evidence="2" type="ORF">R3P38DRAFT_2501656</name>
</gene>
<comment type="caution">
    <text evidence="2">The sequence shown here is derived from an EMBL/GenBank/DDBJ whole genome shotgun (WGS) entry which is preliminary data.</text>
</comment>
<name>A0AAW0DN68_9AGAR</name>
<keyword evidence="3" id="KW-1185">Reference proteome</keyword>
<feature type="compositionally biased region" description="Polar residues" evidence="1">
    <location>
        <begin position="31"/>
        <end position="41"/>
    </location>
</feature>
<protein>
    <submittedName>
        <fullName evidence="2">Zn(2)-C6 fungal-type domain-containing protein</fullName>
    </submittedName>
</protein>
<evidence type="ECO:0000313" key="2">
    <source>
        <dbReference type="EMBL" id="KAK7052583.1"/>
    </source>
</evidence>
<dbReference type="AlphaFoldDB" id="A0AAW0DN68"/>
<reference evidence="2 3" key="1">
    <citation type="journal article" date="2024" name="J Genomics">
        <title>Draft genome sequencing and assembly of Favolaschia claudopus CIRM-BRFM 2984 isolated from oak limbs.</title>
        <authorList>
            <person name="Navarro D."/>
            <person name="Drula E."/>
            <person name="Chaduli D."/>
            <person name="Cazenave R."/>
            <person name="Ahrendt S."/>
            <person name="Wang J."/>
            <person name="Lipzen A."/>
            <person name="Daum C."/>
            <person name="Barry K."/>
            <person name="Grigoriev I.V."/>
            <person name="Favel A."/>
            <person name="Rosso M.N."/>
            <person name="Martin F."/>
        </authorList>
    </citation>
    <scope>NUCLEOTIDE SEQUENCE [LARGE SCALE GENOMIC DNA]</scope>
    <source>
        <strain evidence="2 3">CIRM-BRFM 2984</strain>
    </source>
</reference>
<evidence type="ECO:0000313" key="3">
    <source>
        <dbReference type="Proteomes" id="UP001362999"/>
    </source>
</evidence>
<dbReference type="Proteomes" id="UP001362999">
    <property type="component" value="Unassembled WGS sequence"/>
</dbReference>
<organism evidence="2 3">
    <name type="scientific">Favolaschia claudopus</name>
    <dbReference type="NCBI Taxonomy" id="2862362"/>
    <lineage>
        <taxon>Eukaryota</taxon>
        <taxon>Fungi</taxon>
        <taxon>Dikarya</taxon>
        <taxon>Basidiomycota</taxon>
        <taxon>Agaricomycotina</taxon>
        <taxon>Agaricomycetes</taxon>
        <taxon>Agaricomycetidae</taxon>
        <taxon>Agaricales</taxon>
        <taxon>Marasmiineae</taxon>
        <taxon>Mycenaceae</taxon>
        <taxon>Favolaschia</taxon>
    </lineage>
</organism>
<feature type="region of interest" description="Disordered" evidence="1">
    <location>
        <begin position="1"/>
        <end position="41"/>
    </location>
</feature>